<evidence type="ECO:0000259" key="4">
    <source>
        <dbReference type="Pfam" id="PF13622"/>
    </source>
</evidence>
<dbReference type="PANTHER" id="PTHR11066">
    <property type="entry name" value="ACYL-COA THIOESTERASE"/>
    <property type="match status" value="1"/>
</dbReference>
<dbReference type="RefSeq" id="WP_345215921.1">
    <property type="nucleotide sequence ID" value="NZ_BAABGN010000008.1"/>
</dbReference>
<feature type="region of interest" description="Disordered" evidence="3">
    <location>
        <begin position="1"/>
        <end position="32"/>
    </location>
</feature>
<proteinExistence type="inferred from homology"/>
<dbReference type="CDD" id="cd03445">
    <property type="entry name" value="Thioesterase_II_repeat2"/>
    <property type="match status" value="1"/>
</dbReference>
<protein>
    <submittedName>
        <fullName evidence="6">Acyl-CoA thioesterase II</fullName>
    </submittedName>
</protein>
<dbReference type="PANTHER" id="PTHR11066:SF34">
    <property type="entry name" value="ACYL-COENZYME A THIOESTERASE 8"/>
    <property type="match status" value="1"/>
</dbReference>
<name>A0ABP8L6A5_9MICO</name>
<dbReference type="Proteomes" id="UP001500622">
    <property type="component" value="Unassembled WGS sequence"/>
</dbReference>
<evidence type="ECO:0000259" key="5">
    <source>
        <dbReference type="Pfam" id="PF20789"/>
    </source>
</evidence>
<keyword evidence="2" id="KW-0378">Hydrolase</keyword>
<dbReference type="Pfam" id="PF13622">
    <property type="entry name" value="4HBT_3"/>
    <property type="match status" value="1"/>
</dbReference>
<evidence type="ECO:0000256" key="1">
    <source>
        <dbReference type="ARBA" id="ARBA00006538"/>
    </source>
</evidence>
<evidence type="ECO:0000313" key="6">
    <source>
        <dbReference type="EMBL" id="GAA4422942.1"/>
    </source>
</evidence>
<feature type="domain" description="Acyl-CoA thioesterase-like C-terminal" evidence="5">
    <location>
        <begin position="185"/>
        <end position="318"/>
    </location>
</feature>
<gene>
    <name evidence="6" type="ORF">GCM10023169_17960</name>
</gene>
<evidence type="ECO:0000256" key="3">
    <source>
        <dbReference type="SAM" id="MobiDB-lite"/>
    </source>
</evidence>
<dbReference type="InterPro" id="IPR042171">
    <property type="entry name" value="Acyl-CoA_hotdog"/>
</dbReference>
<reference evidence="7" key="1">
    <citation type="journal article" date="2019" name="Int. J. Syst. Evol. Microbiol.">
        <title>The Global Catalogue of Microorganisms (GCM) 10K type strain sequencing project: providing services to taxonomists for standard genome sequencing and annotation.</title>
        <authorList>
            <consortium name="The Broad Institute Genomics Platform"/>
            <consortium name="The Broad Institute Genome Sequencing Center for Infectious Disease"/>
            <person name="Wu L."/>
            <person name="Ma J."/>
        </authorList>
    </citation>
    <scope>NUCLEOTIDE SEQUENCE [LARGE SCALE GENOMIC DNA]</scope>
    <source>
        <strain evidence="7">JCM 17810</strain>
    </source>
</reference>
<feature type="domain" description="Acyl-CoA thioesterase-like N-terminal HotDog" evidence="4">
    <location>
        <begin position="63"/>
        <end position="143"/>
    </location>
</feature>
<sequence>MSDEGVETAADARVAGADGTGPSQVLDVPTTTDEPLASVLRALRLTRLGPDEFSGTSLPQLTGRIYGGQVLAQSLLAAADTLPDDGGNPASRQLHSTHGYFLRPGRVEEPITFAVERLHDGRSFSSRRTHAIQRGKPILSLISSYQEQQPGRDHASVMPQTPDPETLPSALEMFGAMDHPVAKFLSSTAAFDLRHVGQDIYLRPAEEPTDRQMLWMRARSPLPDGITQLQHRALLAYACDQVLLEPILRRHSLSWRTEGLSMASLDHAMWWHRPVDAGTWLLYVEESPSAHGGRGLTFARVFDTGGSHVATIAQEGMVRVPLDARDG</sequence>
<keyword evidence="7" id="KW-1185">Reference proteome</keyword>
<comment type="similarity">
    <text evidence="1">Belongs to the C/M/P thioester hydrolase family.</text>
</comment>
<dbReference type="EMBL" id="BAABGN010000008">
    <property type="protein sequence ID" value="GAA4422942.1"/>
    <property type="molecule type" value="Genomic_DNA"/>
</dbReference>
<dbReference type="Pfam" id="PF20789">
    <property type="entry name" value="4HBT_3C"/>
    <property type="match status" value="1"/>
</dbReference>
<dbReference type="InterPro" id="IPR049450">
    <property type="entry name" value="ACOT8-like_C"/>
</dbReference>
<dbReference type="Gene3D" id="2.40.160.210">
    <property type="entry name" value="Acyl-CoA thioesterase, double hotdog domain"/>
    <property type="match status" value="1"/>
</dbReference>
<accession>A0ABP8L6A5</accession>
<dbReference type="InterPro" id="IPR029069">
    <property type="entry name" value="HotDog_dom_sf"/>
</dbReference>
<evidence type="ECO:0000256" key="2">
    <source>
        <dbReference type="ARBA" id="ARBA00022801"/>
    </source>
</evidence>
<evidence type="ECO:0000313" key="7">
    <source>
        <dbReference type="Proteomes" id="UP001500622"/>
    </source>
</evidence>
<organism evidence="6 7">
    <name type="scientific">Georgenia halophila</name>
    <dbReference type="NCBI Taxonomy" id="620889"/>
    <lineage>
        <taxon>Bacteria</taxon>
        <taxon>Bacillati</taxon>
        <taxon>Actinomycetota</taxon>
        <taxon>Actinomycetes</taxon>
        <taxon>Micrococcales</taxon>
        <taxon>Bogoriellaceae</taxon>
        <taxon>Georgenia</taxon>
    </lineage>
</organism>
<dbReference type="CDD" id="cd03444">
    <property type="entry name" value="Thioesterase_II_repeat1"/>
    <property type="match status" value="1"/>
</dbReference>
<dbReference type="SUPFAM" id="SSF54637">
    <property type="entry name" value="Thioesterase/thiol ester dehydrase-isomerase"/>
    <property type="match status" value="2"/>
</dbReference>
<comment type="caution">
    <text evidence="6">The sequence shown here is derived from an EMBL/GenBank/DDBJ whole genome shotgun (WGS) entry which is preliminary data.</text>
</comment>
<dbReference type="InterPro" id="IPR049449">
    <property type="entry name" value="TesB_ACOT8-like_N"/>
</dbReference>
<dbReference type="InterPro" id="IPR003703">
    <property type="entry name" value="Acyl_CoA_thio"/>
</dbReference>